<feature type="domain" description="Prepilin peptidase A24 N-terminal" evidence="10">
    <location>
        <begin position="13"/>
        <end position="95"/>
    </location>
</feature>
<evidence type="ECO:0000256" key="8">
    <source>
        <dbReference type="SAM" id="Phobius"/>
    </source>
</evidence>
<comment type="subcellular location">
    <subcellularLocation>
        <location evidence="1">Cell membrane</location>
        <topology evidence="1">Multi-pass membrane protein</topology>
    </subcellularLocation>
</comment>
<evidence type="ECO:0000256" key="3">
    <source>
        <dbReference type="ARBA" id="ARBA00022475"/>
    </source>
</evidence>
<evidence type="ECO:0000313" key="12">
    <source>
        <dbReference type="Proteomes" id="UP000321595"/>
    </source>
</evidence>
<protein>
    <submittedName>
        <fullName evidence="11">Prepilin peptidase</fullName>
    </submittedName>
</protein>
<keyword evidence="5 8" id="KW-1133">Transmembrane helix</keyword>
<evidence type="ECO:0000256" key="6">
    <source>
        <dbReference type="ARBA" id="ARBA00023136"/>
    </source>
</evidence>
<reference evidence="11 12" key="1">
    <citation type="submission" date="2019-08" db="EMBL/GenBank/DDBJ databases">
        <authorList>
            <person name="Liang Q."/>
        </authorList>
    </citation>
    <scope>NUCLEOTIDE SEQUENCE [LARGE SCALE GENOMIC DNA]</scope>
    <source>
        <strain evidence="11 12">V1718</strain>
    </source>
</reference>
<name>A0A5B8Y1W3_9DELT</name>
<dbReference type="InterPro" id="IPR010627">
    <property type="entry name" value="Prepilin_pept_A24_N"/>
</dbReference>
<dbReference type="Pfam" id="PF01478">
    <property type="entry name" value="Peptidase_A24"/>
    <property type="match status" value="1"/>
</dbReference>
<feature type="transmembrane region" description="Helical" evidence="8">
    <location>
        <begin position="114"/>
        <end position="134"/>
    </location>
</feature>
<organism evidence="11 12">
    <name type="scientific">Microvenator marinus</name>
    <dbReference type="NCBI Taxonomy" id="2600177"/>
    <lineage>
        <taxon>Bacteria</taxon>
        <taxon>Deltaproteobacteria</taxon>
        <taxon>Bradymonadales</taxon>
        <taxon>Microvenatoraceae</taxon>
        <taxon>Microvenator</taxon>
    </lineage>
</organism>
<evidence type="ECO:0000256" key="1">
    <source>
        <dbReference type="ARBA" id="ARBA00004651"/>
    </source>
</evidence>
<dbReference type="EMBL" id="CP042467">
    <property type="protein sequence ID" value="QED29669.1"/>
    <property type="molecule type" value="Genomic_DNA"/>
</dbReference>
<gene>
    <name evidence="11" type="ORF">FRD01_20995</name>
</gene>
<feature type="transmembrane region" description="Helical" evidence="8">
    <location>
        <begin position="307"/>
        <end position="329"/>
    </location>
</feature>
<dbReference type="RefSeq" id="WP_146962902.1">
    <property type="nucleotide sequence ID" value="NZ_CP042467.1"/>
</dbReference>
<dbReference type="GO" id="GO:0005886">
    <property type="term" value="C:plasma membrane"/>
    <property type="evidence" value="ECO:0007669"/>
    <property type="project" value="UniProtKB-SubCell"/>
</dbReference>
<feature type="domain" description="Prepilin type IV endopeptidase peptidase" evidence="9">
    <location>
        <begin position="123"/>
        <end position="244"/>
    </location>
</feature>
<feature type="transmembrane region" description="Helical" evidence="8">
    <location>
        <begin position="216"/>
        <end position="238"/>
    </location>
</feature>
<keyword evidence="6 8" id="KW-0472">Membrane</keyword>
<keyword evidence="12" id="KW-1185">Reference proteome</keyword>
<dbReference type="PANTHER" id="PTHR30487">
    <property type="entry name" value="TYPE 4 PREPILIN-LIKE PROTEINS LEADER PEPTIDE-PROCESSING ENZYME"/>
    <property type="match status" value="1"/>
</dbReference>
<feature type="transmembrane region" description="Helical" evidence="8">
    <location>
        <begin position="6"/>
        <end position="27"/>
    </location>
</feature>
<keyword evidence="4 8" id="KW-0812">Transmembrane</keyword>
<keyword evidence="3" id="KW-1003">Cell membrane</keyword>
<comment type="similarity">
    <text evidence="2">Belongs to the peptidase A24 family.</text>
</comment>
<evidence type="ECO:0000256" key="4">
    <source>
        <dbReference type="ARBA" id="ARBA00022692"/>
    </source>
</evidence>
<dbReference type="GO" id="GO:0004190">
    <property type="term" value="F:aspartic-type endopeptidase activity"/>
    <property type="evidence" value="ECO:0007669"/>
    <property type="project" value="InterPro"/>
</dbReference>
<evidence type="ECO:0000256" key="7">
    <source>
        <dbReference type="SAM" id="MobiDB-lite"/>
    </source>
</evidence>
<dbReference type="PANTHER" id="PTHR30487:SF0">
    <property type="entry name" value="PREPILIN LEADER PEPTIDASE_N-METHYLTRANSFERASE-RELATED"/>
    <property type="match status" value="1"/>
</dbReference>
<dbReference type="InterPro" id="IPR050882">
    <property type="entry name" value="Prepilin_peptidase/N-MTase"/>
</dbReference>
<dbReference type="OrthoDB" id="9789291at2"/>
<feature type="region of interest" description="Disordered" evidence="7">
    <location>
        <begin position="275"/>
        <end position="299"/>
    </location>
</feature>
<evidence type="ECO:0000313" key="11">
    <source>
        <dbReference type="EMBL" id="QED29669.1"/>
    </source>
</evidence>
<feature type="transmembrane region" description="Helical" evidence="8">
    <location>
        <begin position="78"/>
        <end position="102"/>
    </location>
</feature>
<evidence type="ECO:0000256" key="2">
    <source>
        <dbReference type="ARBA" id="ARBA00005801"/>
    </source>
</evidence>
<dbReference type="InterPro" id="IPR000045">
    <property type="entry name" value="Prepilin_IV_endopep_pep"/>
</dbReference>
<proteinExistence type="inferred from homology"/>
<dbReference type="Proteomes" id="UP000321595">
    <property type="component" value="Chromosome"/>
</dbReference>
<accession>A0A5B8Y1W3</accession>
<dbReference type="AlphaFoldDB" id="A0A5B8Y1W3"/>
<dbReference type="KEGG" id="bbae:FRD01_20995"/>
<evidence type="ECO:0000259" key="9">
    <source>
        <dbReference type="Pfam" id="PF01478"/>
    </source>
</evidence>
<feature type="transmembrane region" description="Helical" evidence="8">
    <location>
        <begin position="146"/>
        <end position="165"/>
    </location>
</feature>
<dbReference type="Gene3D" id="1.20.120.1220">
    <property type="match status" value="1"/>
</dbReference>
<evidence type="ECO:0000259" key="10">
    <source>
        <dbReference type="Pfam" id="PF06750"/>
    </source>
</evidence>
<sequence length="339" mass="37316">MTLLIYTLVFAFVIGATIGSFLNVVIYRVPAGLSIVQPASRCPSCETPIRWHDNIPIFSWLILAGKCRDCGAKFSPRYALIELLTAVIAAVMWWQCAAPVFAEFSDPTEIPWKWVVIPFAFRFIFACLLIVIAFVDLDHFIIPHEFTVPGMVIGLAAPWVYNFVLGPEWFLMPWMWPPATPMISLIGFFAGGLMILLIFYLYLAARGVEGMGGGDVTLMAMVGAWLGWPSLVFIFFAASLQALVGAGVAHLFGLDFLKDGAEVFADDEPLGFRDKEEEASVDDAAEGEGEEDESAEEVDDTIPAGKLALPFGPFIALAALEFLILGPYLPDALSMRYFY</sequence>
<feature type="compositionally biased region" description="Acidic residues" evidence="7">
    <location>
        <begin position="279"/>
        <end position="299"/>
    </location>
</feature>
<feature type="transmembrane region" description="Helical" evidence="8">
    <location>
        <begin position="185"/>
        <end position="204"/>
    </location>
</feature>
<evidence type="ECO:0000256" key="5">
    <source>
        <dbReference type="ARBA" id="ARBA00022989"/>
    </source>
</evidence>
<dbReference type="GO" id="GO:0006465">
    <property type="term" value="P:signal peptide processing"/>
    <property type="evidence" value="ECO:0007669"/>
    <property type="project" value="TreeGrafter"/>
</dbReference>
<dbReference type="Pfam" id="PF06750">
    <property type="entry name" value="A24_N_bact"/>
    <property type="match status" value="1"/>
</dbReference>